<dbReference type="PANTHER" id="PTHR21454:SF41">
    <property type="entry name" value="EXPP1 PROTEIN"/>
    <property type="match status" value="1"/>
</dbReference>
<comment type="caution">
    <text evidence="2">The sequence shown here is derived from an EMBL/GenBank/DDBJ whole genome shotgun (WGS) entry which is preliminary data.</text>
</comment>
<dbReference type="EMBL" id="CM035409">
    <property type="protein sequence ID" value="KAH7438770.1"/>
    <property type="molecule type" value="Genomic_DNA"/>
</dbReference>
<dbReference type="InterPro" id="IPR044248">
    <property type="entry name" value="DPH3/4-like"/>
</dbReference>
<dbReference type="OMA" id="GCIAVIH"/>
<feature type="signal peptide" evidence="1">
    <location>
        <begin position="1"/>
        <end position="22"/>
    </location>
</feature>
<name>A0A8T2UVQ0_CERRI</name>
<dbReference type="PANTHER" id="PTHR21454">
    <property type="entry name" value="DPH3 HOMOLOG-RELATED"/>
    <property type="match status" value="1"/>
</dbReference>
<dbReference type="Proteomes" id="UP000825935">
    <property type="component" value="Chromosome 4"/>
</dbReference>
<dbReference type="OrthoDB" id="1885051at2759"/>
<keyword evidence="3" id="KW-1185">Reference proteome</keyword>
<organism evidence="2 3">
    <name type="scientific">Ceratopteris richardii</name>
    <name type="common">Triangle waterfern</name>
    <dbReference type="NCBI Taxonomy" id="49495"/>
    <lineage>
        <taxon>Eukaryota</taxon>
        <taxon>Viridiplantae</taxon>
        <taxon>Streptophyta</taxon>
        <taxon>Embryophyta</taxon>
        <taxon>Tracheophyta</taxon>
        <taxon>Polypodiopsida</taxon>
        <taxon>Polypodiidae</taxon>
        <taxon>Polypodiales</taxon>
        <taxon>Pteridineae</taxon>
        <taxon>Pteridaceae</taxon>
        <taxon>Parkerioideae</taxon>
        <taxon>Ceratopteris</taxon>
    </lineage>
</organism>
<reference evidence="2" key="1">
    <citation type="submission" date="2021-08" db="EMBL/GenBank/DDBJ databases">
        <title>WGS assembly of Ceratopteris richardii.</title>
        <authorList>
            <person name="Marchant D.B."/>
            <person name="Chen G."/>
            <person name="Jenkins J."/>
            <person name="Shu S."/>
            <person name="Leebens-Mack J."/>
            <person name="Grimwood J."/>
            <person name="Schmutz J."/>
            <person name="Soltis P."/>
            <person name="Soltis D."/>
            <person name="Chen Z.-H."/>
        </authorList>
    </citation>
    <scope>NUCLEOTIDE SEQUENCE</scope>
    <source>
        <strain evidence="2">Whitten #5841</strain>
        <tissue evidence="2">Leaf</tissue>
    </source>
</reference>
<dbReference type="GO" id="GO:0005829">
    <property type="term" value="C:cytosol"/>
    <property type="evidence" value="ECO:0007669"/>
    <property type="project" value="TreeGrafter"/>
</dbReference>
<keyword evidence="1" id="KW-0732">Signal</keyword>
<evidence type="ECO:0000256" key="1">
    <source>
        <dbReference type="SAM" id="SignalP"/>
    </source>
</evidence>
<evidence type="ECO:0000313" key="3">
    <source>
        <dbReference type="Proteomes" id="UP000825935"/>
    </source>
</evidence>
<dbReference type="AlphaFoldDB" id="A0A8T2UVQ0"/>
<evidence type="ECO:0000313" key="2">
    <source>
        <dbReference type="EMBL" id="KAH7438770.1"/>
    </source>
</evidence>
<proteinExistence type="predicted"/>
<gene>
    <name evidence="2" type="ORF">KP509_04G030800</name>
</gene>
<sequence>MDGKGTYLIFCIVMTLARCAWTLDLLHFTESDTNSVLSPCKDTTVQVGDGFTFGIAFSNKNTDFSIKGVQYSPCDKRMTNLSSGLLSLFRPRVDRISLLTINESYIDLSNPKDMVAFAGSKYAAVSHVQTVASSAHVITSFTLPYRWWCIQMNCWLPPSGFLTQVLDFNKGRLQNLLWKNDGCSSCQGSSSFVCLNNAHCAIPLKDCKTQGGKVDCSLSFQTSFSGSDKHDRVMNSWYEISNMHQYSLYSLYGNLKSSLTSQFNKYIG</sequence>
<accession>A0A8T2UVQ0</accession>
<feature type="chain" id="PRO_5035828324" evidence="1">
    <location>
        <begin position="23"/>
        <end position="268"/>
    </location>
</feature>
<dbReference type="GO" id="GO:0046872">
    <property type="term" value="F:metal ion binding"/>
    <property type="evidence" value="ECO:0007669"/>
    <property type="project" value="InterPro"/>
</dbReference>
<protein>
    <submittedName>
        <fullName evidence="2">Uncharacterized protein</fullName>
    </submittedName>
</protein>
<dbReference type="GO" id="GO:0017183">
    <property type="term" value="P:protein histidyl modification to diphthamide"/>
    <property type="evidence" value="ECO:0007669"/>
    <property type="project" value="InterPro"/>
</dbReference>